<dbReference type="SMART" id="SM00388">
    <property type="entry name" value="HisKA"/>
    <property type="match status" value="1"/>
</dbReference>
<dbReference type="PANTHER" id="PTHR43065">
    <property type="entry name" value="SENSOR HISTIDINE KINASE"/>
    <property type="match status" value="1"/>
</dbReference>
<dbReference type="EMBL" id="MTSA01000007">
    <property type="protein sequence ID" value="OUM07539.1"/>
    <property type="molecule type" value="Genomic_DNA"/>
</dbReference>
<evidence type="ECO:0000313" key="8">
    <source>
        <dbReference type="EMBL" id="OUM07539.1"/>
    </source>
</evidence>
<organism evidence="8 9">
    <name type="scientific">Pseudomonas syringae</name>
    <dbReference type="NCBI Taxonomy" id="317"/>
    <lineage>
        <taxon>Bacteria</taxon>
        <taxon>Pseudomonadati</taxon>
        <taxon>Pseudomonadota</taxon>
        <taxon>Gammaproteobacteria</taxon>
        <taxon>Pseudomonadales</taxon>
        <taxon>Pseudomonadaceae</taxon>
        <taxon>Pseudomonas</taxon>
    </lineage>
</organism>
<dbReference type="InterPro" id="IPR005467">
    <property type="entry name" value="His_kinase_dom"/>
</dbReference>
<evidence type="ECO:0000256" key="3">
    <source>
        <dbReference type="ARBA" id="ARBA00022553"/>
    </source>
</evidence>
<dbReference type="Gene3D" id="3.40.50.2300">
    <property type="match status" value="1"/>
</dbReference>
<dbReference type="SMART" id="SM00387">
    <property type="entry name" value="HATPase_c"/>
    <property type="match status" value="1"/>
</dbReference>
<dbReference type="AlphaFoldDB" id="A0A244ESN1"/>
<dbReference type="EC" id="2.7.13.3" evidence="2"/>
<dbReference type="SUPFAM" id="SSF55785">
    <property type="entry name" value="PYP-like sensor domain (PAS domain)"/>
    <property type="match status" value="2"/>
</dbReference>
<dbReference type="Pfam" id="PF00072">
    <property type="entry name" value="Response_reg"/>
    <property type="match status" value="1"/>
</dbReference>
<evidence type="ECO:0000259" key="7">
    <source>
        <dbReference type="PROSITE" id="PS50112"/>
    </source>
</evidence>
<evidence type="ECO:0000259" key="6">
    <source>
        <dbReference type="PROSITE" id="PS50110"/>
    </source>
</evidence>
<dbReference type="SMART" id="SM00091">
    <property type="entry name" value="PAS"/>
    <property type="match status" value="2"/>
</dbReference>
<dbReference type="InterPro" id="IPR003661">
    <property type="entry name" value="HisK_dim/P_dom"/>
</dbReference>
<dbReference type="InterPro" id="IPR011006">
    <property type="entry name" value="CheY-like_superfamily"/>
</dbReference>
<dbReference type="Gene3D" id="3.30.450.20">
    <property type="entry name" value="PAS domain"/>
    <property type="match status" value="3"/>
</dbReference>
<keyword evidence="3 4" id="KW-0597">Phosphoprotein</keyword>
<dbReference type="Pfam" id="PF08447">
    <property type="entry name" value="PAS_3"/>
    <property type="match status" value="2"/>
</dbReference>
<feature type="domain" description="PAS" evidence="7">
    <location>
        <begin position="285"/>
        <end position="355"/>
    </location>
</feature>
<dbReference type="InterPro" id="IPR036890">
    <property type="entry name" value="HATPase_C_sf"/>
</dbReference>
<dbReference type="InterPro" id="IPR036097">
    <property type="entry name" value="HisK_dim/P_sf"/>
</dbReference>
<comment type="caution">
    <text evidence="8">The sequence shown here is derived from an EMBL/GenBank/DDBJ whole genome shotgun (WGS) entry which is preliminary data.</text>
</comment>
<dbReference type="SUPFAM" id="SSF52172">
    <property type="entry name" value="CheY-like"/>
    <property type="match status" value="1"/>
</dbReference>
<feature type="domain" description="PAS" evidence="7">
    <location>
        <begin position="181"/>
        <end position="234"/>
    </location>
</feature>
<dbReference type="Pfam" id="PF02518">
    <property type="entry name" value="HATPase_c"/>
    <property type="match status" value="1"/>
</dbReference>
<comment type="catalytic activity">
    <reaction evidence="1">
        <text>ATP + protein L-histidine = ADP + protein N-phospho-L-histidine.</text>
        <dbReference type="EC" id="2.7.13.3"/>
    </reaction>
</comment>
<protein>
    <recommendedName>
        <fullName evidence="2">histidine kinase</fullName>
        <ecNumber evidence="2">2.7.13.3</ecNumber>
    </recommendedName>
</protein>
<dbReference type="SUPFAM" id="SSF47384">
    <property type="entry name" value="Homodimeric domain of signal transducing histidine kinase"/>
    <property type="match status" value="1"/>
</dbReference>
<dbReference type="InterPro" id="IPR004358">
    <property type="entry name" value="Sig_transdc_His_kin-like_C"/>
</dbReference>
<dbReference type="Gene3D" id="1.10.287.130">
    <property type="match status" value="1"/>
</dbReference>
<gene>
    <name evidence="8" type="ORF">BW686_11280</name>
</gene>
<accession>A0A244ESN1</accession>
<reference evidence="8 9" key="1">
    <citation type="submission" date="2017-01" db="EMBL/GenBank/DDBJ databases">
        <authorList>
            <person name="Mah S.A."/>
            <person name="Swanson W.J."/>
            <person name="Moy G.W."/>
            <person name="Vacquier V.D."/>
        </authorList>
    </citation>
    <scope>NUCLEOTIDE SEQUENCE [LARGE SCALE GENOMIC DNA]</scope>
    <source>
        <strain evidence="8">PDD-32b-74</strain>
    </source>
</reference>
<dbReference type="GO" id="GO:0000155">
    <property type="term" value="F:phosphorelay sensor kinase activity"/>
    <property type="evidence" value="ECO:0007669"/>
    <property type="project" value="InterPro"/>
</dbReference>
<proteinExistence type="predicted"/>
<evidence type="ECO:0000256" key="1">
    <source>
        <dbReference type="ARBA" id="ARBA00000085"/>
    </source>
</evidence>
<dbReference type="InterPro" id="IPR000014">
    <property type="entry name" value="PAS"/>
</dbReference>
<dbReference type="InterPro" id="IPR001789">
    <property type="entry name" value="Sig_transdc_resp-reg_receiver"/>
</dbReference>
<name>A0A244ESN1_PSESX</name>
<dbReference type="SMART" id="SM00448">
    <property type="entry name" value="REC"/>
    <property type="match status" value="1"/>
</dbReference>
<dbReference type="PROSITE" id="PS50109">
    <property type="entry name" value="HIS_KIN"/>
    <property type="match status" value="1"/>
</dbReference>
<feature type="domain" description="Histidine kinase" evidence="5">
    <location>
        <begin position="423"/>
        <end position="644"/>
    </location>
</feature>
<evidence type="ECO:0000313" key="9">
    <source>
        <dbReference type="Proteomes" id="UP000195128"/>
    </source>
</evidence>
<sequence>MGERMRAHDWAATPLGPMDTWPLPLLTMVCACLNSPMLGTVLWGPDLIMLYNDAYIPSLADRHPYALGIPVAEVWGDTWELVAPPFLEAMTTGEGFMRNDVALPMVRRGLPELTYWNFTATPIRGETGDIAGLLNQGVEITEQHRTTAELRELNIDLENKVTERAFARGQTWRVSPDILGVLNAKGHFEVSNPAWAAVLGWSEAEVARTFFMDFIHPDDHAASQEAWDAAILRGSPALRFENRYRHKNGDWHWLSWVAVPDQGKVYCSARDVTQIKESEKELASRTAERDRMWETSPDLMLVIDFEGVFQRVNPAWTAVLGYSADELVSHHVNEFVLPDDHLQTQGAYELAAEGGLPRIENRYRHKDGSIRWISWVAAPAGDVTYATGRDITTGKLQAGALLRAEEALRQSQKMEAIGQLTGGVAHDFNNLLTVIKSSTDLLRRPGLAADRQAHYVSAISDTVDRAAKLTVQLLAFARRQTLKPEVFDAVGSVRAMSEMLTTLTGSRIRIVTRLPSAPCFMDADPSQFDTALVNMAINARDAMNGEGQLTICVESVNQMPTVRMPPAVPGSFIAVSITDTGGGIPDAYRDKIFEPFFTTKGVGQGTGLGLSQVFGFAKQSGGEVTVSSTVGNGSTFTLYLPQVNALPYVKNIAPVEALMDGHGTCVLVVEDNTDVGTFAVQTLADLGYVTVWAANAAEAMAELAKDAGRFDVVFSDVVMPGMNGIDLAHEIRRQYQNLPVLLTSGYSHILAQNGTDGFELLQKPYSVEQLSRLLRKVAAQQRRT</sequence>
<evidence type="ECO:0000259" key="5">
    <source>
        <dbReference type="PROSITE" id="PS50109"/>
    </source>
</evidence>
<dbReference type="SUPFAM" id="SSF55874">
    <property type="entry name" value="ATPase domain of HSP90 chaperone/DNA topoisomerase II/histidine kinase"/>
    <property type="match status" value="1"/>
</dbReference>
<dbReference type="Gene3D" id="3.30.565.10">
    <property type="entry name" value="Histidine kinase-like ATPase, C-terminal domain"/>
    <property type="match status" value="1"/>
</dbReference>
<dbReference type="Proteomes" id="UP000195128">
    <property type="component" value="Unassembled WGS sequence"/>
</dbReference>
<dbReference type="PANTHER" id="PTHR43065:SF49">
    <property type="entry name" value="HISTIDINE KINASE"/>
    <property type="match status" value="1"/>
</dbReference>
<dbReference type="NCBIfam" id="TIGR00229">
    <property type="entry name" value="sensory_box"/>
    <property type="match status" value="2"/>
</dbReference>
<dbReference type="InterPro" id="IPR035965">
    <property type="entry name" value="PAS-like_dom_sf"/>
</dbReference>
<dbReference type="PROSITE" id="PS50112">
    <property type="entry name" value="PAS"/>
    <property type="match status" value="2"/>
</dbReference>
<dbReference type="Pfam" id="PF00512">
    <property type="entry name" value="HisKA"/>
    <property type="match status" value="1"/>
</dbReference>
<dbReference type="CDD" id="cd00082">
    <property type="entry name" value="HisKA"/>
    <property type="match status" value="1"/>
</dbReference>
<dbReference type="CDD" id="cd00130">
    <property type="entry name" value="PAS"/>
    <property type="match status" value="2"/>
</dbReference>
<evidence type="ECO:0000256" key="4">
    <source>
        <dbReference type="PROSITE-ProRule" id="PRU00169"/>
    </source>
</evidence>
<evidence type="ECO:0000256" key="2">
    <source>
        <dbReference type="ARBA" id="ARBA00012438"/>
    </source>
</evidence>
<dbReference type="InterPro" id="IPR013655">
    <property type="entry name" value="PAS_fold_3"/>
</dbReference>
<feature type="modified residue" description="4-aspartylphosphate" evidence="4">
    <location>
        <position position="716"/>
    </location>
</feature>
<dbReference type="PROSITE" id="PS51257">
    <property type="entry name" value="PROKAR_LIPOPROTEIN"/>
    <property type="match status" value="1"/>
</dbReference>
<dbReference type="InterPro" id="IPR003594">
    <property type="entry name" value="HATPase_dom"/>
</dbReference>
<dbReference type="PROSITE" id="PS50110">
    <property type="entry name" value="RESPONSE_REGULATORY"/>
    <property type="match status" value="1"/>
</dbReference>
<feature type="domain" description="Response regulatory" evidence="6">
    <location>
        <begin position="665"/>
        <end position="778"/>
    </location>
</feature>
<dbReference type="PRINTS" id="PR00344">
    <property type="entry name" value="BCTRLSENSOR"/>
</dbReference>